<evidence type="ECO:0000256" key="2">
    <source>
        <dbReference type="ARBA" id="ARBA00022679"/>
    </source>
</evidence>
<keyword evidence="2 9" id="KW-0808">Transferase</keyword>
<evidence type="ECO:0000259" key="10">
    <source>
        <dbReference type="Pfam" id="PF01467"/>
    </source>
</evidence>
<dbReference type="GO" id="GO:0015937">
    <property type="term" value="P:coenzyme A biosynthetic process"/>
    <property type="evidence" value="ECO:0007669"/>
    <property type="project" value="UniProtKB-UniRule"/>
</dbReference>
<dbReference type="InterPro" id="IPR014729">
    <property type="entry name" value="Rossmann-like_a/b/a_fold"/>
</dbReference>
<feature type="site" description="Transition state stabilizer" evidence="9">
    <location>
        <position position="20"/>
    </location>
</feature>
<protein>
    <recommendedName>
        <fullName evidence="9">Phosphopantetheine adenylyltransferase</fullName>
        <ecNumber evidence="9">2.7.7.3</ecNumber>
    </recommendedName>
    <alternativeName>
        <fullName evidence="9">Dephospho-CoA pyrophosphorylase</fullName>
    </alternativeName>
    <alternativeName>
        <fullName evidence="9">Pantetheine-phosphate adenylyltransferase</fullName>
        <shortName evidence="9">PPAT</shortName>
    </alternativeName>
</protein>
<keyword evidence="1 9" id="KW-0963">Cytoplasm</keyword>
<dbReference type="Gene3D" id="3.40.50.620">
    <property type="entry name" value="HUPs"/>
    <property type="match status" value="1"/>
</dbReference>
<dbReference type="PANTHER" id="PTHR21342:SF1">
    <property type="entry name" value="PHOSPHOPANTETHEINE ADENYLYLTRANSFERASE"/>
    <property type="match status" value="1"/>
</dbReference>
<dbReference type="Pfam" id="PF01467">
    <property type="entry name" value="CTP_transf_like"/>
    <property type="match status" value="1"/>
</dbReference>
<evidence type="ECO:0000256" key="9">
    <source>
        <dbReference type="HAMAP-Rule" id="MF_00151"/>
    </source>
</evidence>
<dbReference type="PRINTS" id="PR01020">
    <property type="entry name" value="LPSBIOSNTHSS"/>
</dbReference>
<comment type="subcellular location">
    <subcellularLocation>
        <location evidence="9">Cytoplasm</location>
    </subcellularLocation>
</comment>
<proteinExistence type="inferred from homology"/>
<dbReference type="NCBIfam" id="TIGR00125">
    <property type="entry name" value="cyt_tran_rel"/>
    <property type="match status" value="1"/>
</dbReference>
<evidence type="ECO:0000256" key="5">
    <source>
        <dbReference type="ARBA" id="ARBA00022840"/>
    </source>
</evidence>
<feature type="binding site" evidence="9">
    <location>
        <position position="101"/>
    </location>
    <ligand>
        <name>ATP</name>
        <dbReference type="ChEBI" id="CHEBI:30616"/>
    </ligand>
</feature>
<dbReference type="InterPro" id="IPR001980">
    <property type="entry name" value="PPAT"/>
</dbReference>
<comment type="similarity">
    <text evidence="9">Belongs to the bacterial CoaD family.</text>
</comment>
<feature type="binding site" evidence="9">
    <location>
        <begin position="126"/>
        <end position="132"/>
    </location>
    <ligand>
        <name>ATP</name>
        <dbReference type="ChEBI" id="CHEBI:30616"/>
    </ligand>
</feature>
<reference evidence="11" key="1">
    <citation type="submission" date="2020-10" db="EMBL/GenBank/DDBJ databases">
        <authorList>
            <person name="Gilroy R."/>
        </authorList>
    </citation>
    <scope>NUCLEOTIDE SEQUENCE</scope>
    <source>
        <strain evidence="11">1383</strain>
    </source>
</reference>
<evidence type="ECO:0000256" key="3">
    <source>
        <dbReference type="ARBA" id="ARBA00022695"/>
    </source>
</evidence>
<sequence>MQEQKIAVFPGSFDPLTNGHCDIIARALPLFDKIIIAIGRNSEKNCMFSLEERMDFVRRTYADQPKIEVTNYEGMTVDFCRSIGVKFMLRGLRNPSDFEFEKAIAQTNRRLCPDIETVFLLTSSGYSFISSSIVREILTYNGDVSKVAPVAVSEYWQKKKNEKTAK</sequence>
<dbReference type="GO" id="GO:0005524">
    <property type="term" value="F:ATP binding"/>
    <property type="evidence" value="ECO:0007669"/>
    <property type="project" value="UniProtKB-KW"/>
</dbReference>
<feature type="binding site" evidence="9">
    <location>
        <position position="20"/>
    </location>
    <ligand>
        <name>ATP</name>
        <dbReference type="ChEBI" id="CHEBI:30616"/>
    </ligand>
</feature>
<dbReference type="GO" id="GO:0004595">
    <property type="term" value="F:pantetheine-phosphate adenylyltransferase activity"/>
    <property type="evidence" value="ECO:0007669"/>
    <property type="project" value="UniProtKB-UniRule"/>
</dbReference>
<feature type="binding site" evidence="9">
    <location>
        <position position="90"/>
    </location>
    <ligand>
        <name>substrate</name>
    </ligand>
</feature>
<accession>A0A9D1KTT2</accession>
<comment type="cofactor">
    <cofactor evidence="9">
        <name>Mg(2+)</name>
        <dbReference type="ChEBI" id="CHEBI:18420"/>
    </cofactor>
</comment>
<feature type="binding site" evidence="9">
    <location>
        <begin position="91"/>
        <end position="93"/>
    </location>
    <ligand>
        <name>ATP</name>
        <dbReference type="ChEBI" id="CHEBI:30616"/>
    </ligand>
</feature>
<evidence type="ECO:0000256" key="6">
    <source>
        <dbReference type="ARBA" id="ARBA00022842"/>
    </source>
</evidence>
<dbReference type="Proteomes" id="UP000824161">
    <property type="component" value="Unassembled WGS sequence"/>
</dbReference>
<feature type="binding site" evidence="9">
    <location>
        <position position="12"/>
    </location>
    <ligand>
        <name>substrate</name>
    </ligand>
</feature>
<dbReference type="GO" id="GO:0005737">
    <property type="term" value="C:cytoplasm"/>
    <property type="evidence" value="ECO:0007669"/>
    <property type="project" value="UniProtKB-SubCell"/>
</dbReference>
<feature type="domain" description="Cytidyltransferase-like" evidence="10">
    <location>
        <begin position="8"/>
        <end position="136"/>
    </location>
</feature>
<evidence type="ECO:0000256" key="8">
    <source>
        <dbReference type="ARBA" id="ARBA00029346"/>
    </source>
</evidence>
<feature type="binding site" evidence="9">
    <location>
        <position position="76"/>
    </location>
    <ligand>
        <name>substrate</name>
    </ligand>
</feature>
<feature type="binding site" evidence="9">
    <location>
        <position position="44"/>
    </location>
    <ligand>
        <name>substrate</name>
    </ligand>
</feature>
<keyword evidence="5 9" id="KW-0067">ATP-binding</keyword>
<gene>
    <name evidence="9 11" type="primary">coaD</name>
    <name evidence="11" type="ORF">IAC44_05530</name>
</gene>
<evidence type="ECO:0000313" key="12">
    <source>
        <dbReference type="Proteomes" id="UP000824161"/>
    </source>
</evidence>
<dbReference type="InterPro" id="IPR004821">
    <property type="entry name" value="Cyt_trans-like"/>
</dbReference>
<comment type="pathway">
    <text evidence="9">Cofactor biosynthesis; coenzyme A biosynthesis; CoA from (R)-pantothenate: step 4/5.</text>
</comment>
<name>A0A9D1KTT2_9FLAO</name>
<comment type="subunit">
    <text evidence="9">Homohexamer.</text>
</comment>
<evidence type="ECO:0000313" key="11">
    <source>
        <dbReference type="EMBL" id="HIT98283.1"/>
    </source>
</evidence>
<keyword evidence="6 9" id="KW-0460">Magnesium</keyword>
<comment type="function">
    <text evidence="9">Reversibly transfers an adenylyl group from ATP to 4'-phosphopantetheine, yielding dephospho-CoA (dPCoA) and pyrophosphate.</text>
</comment>
<dbReference type="EC" id="2.7.7.3" evidence="9"/>
<dbReference type="AlphaFoldDB" id="A0A9D1KTT2"/>
<comment type="caution">
    <text evidence="11">The sequence shown here is derived from an EMBL/GenBank/DDBJ whole genome shotgun (WGS) entry which is preliminary data.</text>
</comment>
<feature type="binding site" evidence="9">
    <location>
        <begin position="12"/>
        <end position="13"/>
    </location>
    <ligand>
        <name>ATP</name>
        <dbReference type="ChEBI" id="CHEBI:30616"/>
    </ligand>
</feature>
<dbReference type="HAMAP" id="MF_00151">
    <property type="entry name" value="PPAT_bact"/>
    <property type="match status" value="1"/>
</dbReference>
<reference evidence="11" key="2">
    <citation type="journal article" date="2021" name="PeerJ">
        <title>Extensive microbial diversity within the chicken gut microbiome revealed by metagenomics and culture.</title>
        <authorList>
            <person name="Gilroy R."/>
            <person name="Ravi A."/>
            <person name="Getino M."/>
            <person name="Pursley I."/>
            <person name="Horton D.L."/>
            <person name="Alikhan N.F."/>
            <person name="Baker D."/>
            <person name="Gharbi K."/>
            <person name="Hall N."/>
            <person name="Watson M."/>
            <person name="Adriaenssens E.M."/>
            <person name="Foster-Nyarko E."/>
            <person name="Jarju S."/>
            <person name="Secka A."/>
            <person name="Antonio M."/>
            <person name="Oren A."/>
            <person name="Chaudhuri R.R."/>
            <person name="La Ragione R."/>
            <person name="Hildebrand F."/>
            <person name="Pallen M.J."/>
        </authorList>
    </citation>
    <scope>NUCLEOTIDE SEQUENCE</scope>
    <source>
        <strain evidence="11">1383</strain>
    </source>
</reference>
<evidence type="ECO:0000256" key="7">
    <source>
        <dbReference type="ARBA" id="ARBA00022993"/>
    </source>
</evidence>
<organism evidence="11 12">
    <name type="scientific">Candidatus Merdimorpha stercoravium</name>
    <dbReference type="NCBI Taxonomy" id="2840863"/>
    <lineage>
        <taxon>Bacteria</taxon>
        <taxon>Pseudomonadati</taxon>
        <taxon>Bacteroidota</taxon>
        <taxon>Flavobacteriia</taxon>
        <taxon>Flavobacteriales</taxon>
        <taxon>Candidatus Merdimorpha</taxon>
    </lineage>
</organism>
<dbReference type="EMBL" id="DVLY01000138">
    <property type="protein sequence ID" value="HIT98283.1"/>
    <property type="molecule type" value="Genomic_DNA"/>
</dbReference>
<comment type="catalytic activity">
    <reaction evidence="8 9">
        <text>(R)-4'-phosphopantetheine + ATP + H(+) = 3'-dephospho-CoA + diphosphate</text>
        <dbReference type="Rhea" id="RHEA:19801"/>
        <dbReference type="ChEBI" id="CHEBI:15378"/>
        <dbReference type="ChEBI" id="CHEBI:30616"/>
        <dbReference type="ChEBI" id="CHEBI:33019"/>
        <dbReference type="ChEBI" id="CHEBI:57328"/>
        <dbReference type="ChEBI" id="CHEBI:61723"/>
        <dbReference type="EC" id="2.7.7.3"/>
    </reaction>
</comment>
<dbReference type="SUPFAM" id="SSF52374">
    <property type="entry name" value="Nucleotidylyl transferase"/>
    <property type="match status" value="1"/>
</dbReference>
<dbReference type="PANTHER" id="PTHR21342">
    <property type="entry name" value="PHOSPHOPANTETHEINE ADENYLYLTRANSFERASE"/>
    <property type="match status" value="1"/>
</dbReference>
<keyword evidence="3 9" id="KW-0548">Nucleotidyltransferase</keyword>
<evidence type="ECO:0000256" key="1">
    <source>
        <dbReference type="ARBA" id="ARBA00022490"/>
    </source>
</evidence>
<keyword evidence="7 9" id="KW-0173">Coenzyme A biosynthesis</keyword>
<evidence type="ECO:0000256" key="4">
    <source>
        <dbReference type="ARBA" id="ARBA00022741"/>
    </source>
</evidence>
<keyword evidence="4 9" id="KW-0547">Nucleotide-binding</keyword>
<dbReference type="NCBIfam" id="TIGR01510">
    <property type="entry name" value="coaD_prev_kdtB"/>
    <property type="match status" value="1"/>
</dbReference>